<keyword evidence="11" id="KW-1185">Reference proteome</keyword>
<keyword evidence="5" id="KW-0653">Protein transport</keyword>
<dbReference type="GO" id="GO:0034067">
    <property type="term" value="P:protein localization to Golgi apparatus"/>
    <property type="evidence" value="ECO:0007669"/>
    <property type="project" value="TreeGrafter"/>
</dbReference>
<feature type="transmembrane region" description="Helical" evidence="9">
    <location>
        <begin position="94"/>
        <end position="112"/>
    </location>
</feature>
<dbReference type="GO" id="GO:0000139">
    <property type="term" value="C:Golgi membrane"/>
    <property type="evidence" value="ECO:0007669"/>
    <property type="project" value="UniProtKB-SubCell"/>
</dbReference>
<evidence type="ECO:0000256" key="2">
    <source>
        <dbReference type="ARBA" id="ARBA00008160"/>
    </source>
</evidence>
<evidence type="ECO:0000256" key="3">
    <source>
        <dbReference type="ARBA" id="ARBA00022448"/>
    </source>
</evidence>
<evidence type="ECO:0008006" key="12">
    <source>
        <dbReference type="Google" id="ProtNLM"/>
    </source>
</evidence>
<evidence type="ECO:0000256" key="5">
    <source>
        <dbReference type="ARBA" id="ARBA00022927"/>
    </source>
</evidence>
<evidence type="ECO:0000256" key="8">
    <source>
        <dbReference type="ARBA" id="ARBA00023136"/>
    </source>
</evidence>
<sequence length="159" mass="18098">MKSGKFFGTETFDPKYIISQILLLQSAFYVIQFSLTALLNPIFGLRNDLNQIFTPYPLDFQDSFTLVYILSSILSIPFISAAVVFVVERARKCLDFVGTIHFLHLIILILNSGIPSNMFWWATNGITISLTVLLSEFLCMKIEQQEISLSFAVKKEEKT</sequence>
<comment type="caution">
    <text evidence="10">The sequence shown here is derived from an EMBL/GenBank/DDBJ whole genome shotgun (WGS) entry which is preliminary data.</text>
</comment>
<keyword evidence="6 9" id="KW-1133">Transmembrane helix</keyword>
<evidence type="ECO:0000256" key="7">
    <source>
        <dbReference type="ARBA" id="ARBA00023034"/>
    </source>
</evidence>
<proteinExistence type="inferred from homology"/>
<evidence type="ECO:0000256" key="1">
    <source>
        <dbReference type="ARBA" id="ARBA00004653"/>
    </source>
</evidence>
<evidence type="ECO:0000313" key="10">
    <source>
        <dbReference type="EMBL" id="OMJ79685.1"/>
    </source>
</evidence>
<dbReference type="PANTHER" id="PTHR12952:SF0">
    <property type="entry name" value="PROTEIN SYS1 HOMOLOG"/>
    <property type="match status" value="1"/>
</dbReference>
<dbReference type="PANTHER" id="PTHR12952">
    <property type="entry name" value="SYS1"/>
    <property type="match status" value="1"/>
</dbReference>
<dbReference type="GO" id="GO:0006895">
    <property type="term" value="P:Golgi to endosome transport"/>
    <property type="evidence" value="ECO:0007669"/>
    <property type="project" value="TreeGrafter"/>
</dbReference>
<dbReference type="AlphaFoldDB" id="A0A1R2BSX4"/>
<dbReference type="Proteomes" id="UP000187209">
    <property type="component" value="Unassembled WGS sequence"/>
</dbReference>
<gene>
    <name evidence="10" type="ORF">SteCoe_20252</name>
</gene>
<evidence type="ECO:0000256" key="9">
    <source>
        <dbReference type="SAM" id="Phobius"/>
    </source>
</evidence>
<feature type="transmembrane region" description="Helical" evidence="9">
    <location>
        <begin position="63"/>
        <end position="87"/>
    </location>
</feature>
<accession>A0A1R2BSX4</accession>
<dbReference type="EMBL" id="MPUH01000459">
    <property type="protein sequence ID" value="OMJ79685.1"/>
    <property type="molecule type" value="Genomic_DNA"/>
</dbReference>
<name>A0A1R2BSX4_9CILI</name>
<evidence type="ECO:0000256" key="4">
    <source>
        <dbReference type="ARBA" id="ARBA00022692"/>
    </source>
</evidence>
<keyword evidence="4 9" id="KW-0812">Transmembrane</keyword>
<dbReference type="GO" id="GO:0043001">
    <property type="term" value="P:Golgi to plasma membrane protein transport"/>
    <property type="evidence" value="ECO:0007669"/>
    <property type="project" value="TreeGrafter"/>
</dbReference>
<keyword evidence="7" id="KW-0333">Golgi apparatus</keyword>
<keyword evidence="8 9" id="KW-0472">Membrane</keyword>
<reference evidence="10 11" key="1">
    <citation type="submission" date="2016-11" db="EMBL/GenBank/DDBJ databases">
        <title>The macronuclear genome of Stentor coeruleus: a giant cell with tiny introns.</title>
        <authorList>
            <person name="Slabodnick M."/>
            <person name="Ruby J.G."/>
            <person name="Reiff S.B."/>
            <person name="Swart E.C."/>
            <person name="Gosai S."/>
            <person name="Prabakaran S."/>
            <person name="Witkowska E."/>
            <person name="Larue G.E."/>
            <person name="Fisher S."/>
            <person name="Freeman R.M."/>
            <person name="Gunawardena J."/>
            <person name="Chu W."/>
            <person name="Stover N.A."/>
            <person name="Gregory B.D."/>
            <person name="Nowacki M."/>
            <person name="Derisi J."/>
            <person name="Roy S.W."/>
            <person name="Marshall W.F."/>
            <person name="Sood P."/>
        </authorList>
    </citation>
    <scope>NUCLEOTIDE SEQUENCE [LARGE SCALE GENOMIC DNA]</scope>
    <source>
        <strain evidence="10">WM001</strain>
    </source>
</reference>
<evidence type="ECO:0000256" key="6">
    <source>
        <dbReference type="ARBA" id="ARBA00022989"/>
    </source>
</evidence>
<dbReference type="Pfam" id="PF09801">
    <property type="entry name" value="SYS1"/>
    <property type="match status" value="1"/>
</dbReference>
<dbReference type="GO" id="GO:0005802">
    <property type="term" value="C:trans-Golgi network"/>
    <property type="evidence" value="ECO:0007669"/>
    <property type="project" value="TreeGrafter"/>
</dbReference>
<feature type="transmembrane region" description="Helical" evidence="9">
    <location>
        <begin position="21"/>
        <end position="43"/>
    </location>
</feature>
<comment type="similarity">
    <text evidence="2">Belongs to the SYS1 family.</text>
</comment>
<keyword evidence="3" id="KW-0813">Transport</keyword>
<comment type="subcellular location">
    <subcellularLocation>
        <location evidence="1">Golgi apparatus membrane</location>
        <topology evidence="1">Multi-pass membrane protein</topology>
    </subcellularLocation>
</comment>
<dbReference type="InterPro" id="IPR019185">
    <property type="entry name" value="Integral_membrane_SYS1-rel"/>
</dbReference>
<dbReference type="GO" id="GO:0005829">
    <property type="term" value="C:cytosol"/>
    <property type="evidence" value="ECO:0007669"/>
    <property type="project" value="GOC"/>
</dbReference>
<dbReference type="OrthoDB" id="294766at2759"/>
<protein>
    <recommendedName>
        <fullName evidence="12">Protein SYS1 homolog</fullName>
    </recommendedName>
</protein>
<organism evidence="10 11">
    <name type="scientific">Stentor coeruleus</name>
    <dbReference type="NCBI Taxonomy" id="5963"/>
    <lineage>
        <taxon>Eukaryota</taxon>
        <taxon>Sar</taxon>
        <taxon>Alveolata</taxon>
        <taxon>Ciliophora</taxon>
        <taxon>Postciliodesmatophora</taxon>
        <taxon>Heterotrichea</taxon>
        <taxon>Heterotrichida</taxon>
        <taxon>Stentoridae</taxon>
        <taxon>Stentor</taxon>
    </lineage>
</organism>
<evidence type="ECO:0000313" key="11">
    <source>
        <dbReference type="Proteomes" id="UP000187209"/>
    </source>
</evidence>